<dbReference type="InterPro" id="IPR032808">
    <property type="entry name" value="DoxX"/>
</dbReference>
<dbReference type="AlphaFoldDB" id="A0A2S2BPA9"/>
<accession>A0A2S2BPA9</accession>
<dbReference type="EMBL" id="CP021354">
    <property type="protein sequence ID" value="AWK70467.1"/>
    <property type="molecule type" value="Genomic_DNA"/>
</dbReference>
<proteinExistence type="predicted"/>
<evidence type="ECO:0000256" key="3">
    <source>
        <dbReference type="ARBA" id="ARBA00022989"/>
    </source>
</evidence>
<evidence type="ECO:0000256" key="4">
    <source>
        <dbReference type="ARBA" id="ARBA00023136"/>
    </source>
</evidence>
<dbReference type="Proteomes" id="UP000245711">
    <property type="component" value="Chromosome"/>
</dbReference>
<evidence type="ECO:0008006" key="8">
    <source>
        <dbReference type="Google" id="ProtNLM"/>
    </source>
</evidence>
<name>A0A2S2BPA9_9NOCA</name>
<reference evidence="6 7" key="1">
    <citation type="submission" date="2017-05" db="EMBL/GenBank/DDBJ databases">
        <title>Isolation of Rhodococcus sp. S2-17 biodegrading of BP-3.</title>
        <authorList>
            <person name="Lee Y."/>
            <person name="Kim K.H."/>
            <person name="Chun B.H."/>
            <person name="Jung H.S."/>
            <person name="Jeon C.O."/>
        </authorList>
    </citation>
    <scope>NUCLEOTIDE SEQUENCE [LARGE SCALE GENOMIC DNA]</scope>
    <source>
        <strain evidence="6 7">S2-17</strain>
    </source>
</reference>
<dbReference type="Pfam" id="PF13564">
    <property type="entry name" value="DoxX_2"/>
    <property type="match status" value="1"/>
</dbReference>
<evidence type="ECO:0000256" key="1">
    <source>
        <dbReference type="ARBA" id="ARBA00004141"/>
    </source>
</evidence>
<organism evidence="6 7">
    <name type="scientific">Rhodococcus oxybenzonivorans</name>
    <dbReference type="NCBI Taxonomy" id="1990687"/>
    <lineage>
        <taxon>Bacteria</taxon>
        <taxon>Bacillati</taxon>
        <taxon>Actinomycetota</taxon>
        <taxon>Actinomycetes</taxon>
        <taxon>Mycobacteriales</taxon>
        <taxon>Nocardiaceae</taxon>
        <taxon>Rhodococcus</taxon>
    </lineage>
</organism>
<evidence type="ECO:0000313" key="7">
    <source>
        <dbReference type="Proteomes" id="UP000245711"/>
    </source>
</evidence>
<evidence type="ECO:0000256" key="2">
    <source>
        <dbReference type="ARBA" id="ARBA00022692"/>
    </source>
</evidence>
<feature type="transmembrane region" description="Helical" evidence="5">
    <location>
        <begin position="116"/>
        <end position="136"/>
    </location>
</feature>
<keyword evidence="3 5" id="KW-1133">Transmembrane helix</keyword>
<feature type="transmembrane region" description="Helical" evidence="5">
    <location>
        <begin position="30"/>
        <end position="49"/>
    </location>
</feature>
<evidence type="ECO:0000256" key="5">
    <source>
        <dbReference type="SAM" id="Phobius"/>
    </source>
</evidence>
<keyword evidence="7" id="KW-1185">Reference proteome</keyword>
<feature type="transmembrane region" description="Helical" evidence="5">
    <location>
        <begin position="70"/>
        <end position="96"/>
    </location>
</feature>
<dbReference type="GO" id="GO:0016020">
    <property type="term" value="C:membrane"/>
    <property type="evidence" value="ECO:0007669"/>
    <property type="project" value="UniProtKB-SubCell"/>
</dbReference>
<keyword evidence="4 5" id="KW-0472">Membrane</keyword>
<comment type="subcellular location">
    <subcellularLocation>
        <location evidence="1">Membrane</location>
        <topology evidence="1">Multi-pass membrane protein</topology>
    </subcellularLocation>
</comment>
<gene>
    <name evidence="6" type="ORF">CBI38_01680</name>
</gene>
<keyword evidence="2 5" id="KW-0812">Transmembrane</keyword>
<sequence>MTSTPHSTAKTAGPLRSAENAAPVGRKARIAGLIITGLVTAFLLFDAIIHIANIQSVRDAMAELGFDENIAVVIGIVMLVCLVLYLVPATSILGAVLLTGYLGGAVATNMLTEQPLFSTILFPVYVGIFVWGGLWLRDAGVRTIMPIRR</sequence>
<dbReference type="OrthoDB" id="9811373at2"/>
<evidence type="ECO:0000313" key="6">
    <source>
        <dbReference type="EMBL" id="AWK70467.1"/>
    </source>
</evidence>
<protein>
    <recommendedName>
        <fullName evidence="8">DoxX family protein</fullName>
    </recommendedName>
</protein>
<dbReference type="KEGG" id="roz:CBI38_01680"/>
<dbReference type="RefSeq" id="WP_109325870.1">
    <property type="nucleotide sequence ID" value="NZ_CP021354.1"/>
</dbReference>